<evidence type="ECO:0000256" key="8">
    <source>
        <dbReference type="ARBA" id="ARBA00023163"/>
    </source>
</evidence>
<dbReference type="Pfam" id="PF00072">
    <property type="entry name" value="Response_reg"/>
    <property type="match status" value="1"/>
</dbReference>
<sequence>MSKLKPIEVLIVEDDARVANVNRRFMEKIEGFQVVGIAANGQEAKVWLEEMRPQLVLLDVYLPDMKGIELVWYIRQHCKDIDIIMITAAEEIEVIQDALRGGVFDYLVKPVLFDRFKQSMEKYRLHLQTLSSHQRLDQKQVDQLLGHVQEPIPERSLSKALPKGIDPVTLEKVVQVVQAHSEQGLTAEQVGKHLGASRTTARRYLEYLVSIKRIRADHTYGAIGRPERKYYAEQI</sequence>
<dbReference type="InterPro" id="IPR001789">
    <property type="entry name" value="Sig_transdc_resp-reg_receiver"/>
</dbReference>
<evidence type="ECO:0000256" key="6">
    <source>
        <dbReference type="ARBA" id="ARBA00023125"/>
    </source>
</evidence>
<keyword evidence="13" id="KW-1185">Reference proteome</keyword>
<dbReference type="PROSITE" id="PS50110">
    <property type="entry name" value="RESPONSE_REGULATORY"/>
    <property type="match status" value="1"/>
</dbReference>
<evidence type="ECO:0000256" key="2">
    <source>
        <dbReference type="ARBA" id="ARBA00022490"/>
    </source>
</evidence>
<keyword evidence="3 10" id="KW-0597">Phosphoprotein</keyword>
<feature type="domain" description="Response regulatory" evidence="11">
    <location>
        <begin position="8"/>
        <end position="124"/>
    </location>
</feature>
<dbReference type="InterPro" id="IPR048714">
    <property type="entry name" value="DpiA-like_HTH"/>
</dbReference>
<dbReference type="RefSeq" id="WP_022735954.1">
    <property type="nucleotide sequence ID" value="NZ_PVTZ01000003.1"/>
</dbReference>
<evidence type="ECO:0000256" key="7">
    <source>
        <dbReference type="ARBA" id="ARBA00023159"/>
    </source>
</evidence>
<dbReference type="InterPro" id="IPR051271">
    <property type="entry name" value="2C-system_Tx_regulators"/>
</dbReference>
<evidence type="ECO:0000313" key="12">
    <source>
        <dbReference type="EMBL" id="PRZ15938.1"/>
    </source>
</evidence>
<dbReference type="InterPro" id="IPR024187">
    <property type="entry name" value="Sig_transdc_resp-reg_cit/mal"/>
</dbReference>
<evidence type="ECO:0000256" key="10">
    <source>
        <dbReference type="PROSITE-ProRule" id="PRU00169"/>
    </source>
</evidence>
<name>A0ABX5ER12_9BACL</name>
<dbReference type="PANTHER" id="PTHR45526:SF6">
    <property type="entry name" value="TRANSCRIPTIONAL REGULATORY PROTEIN CITT"/>
    <property type="match status" value="1"/>
</dbReference>
<keyword evidence="6 9" id="KW-0238">DNA-binding</keyword>
<evidence type="ECO:0000313" key="13">
    <source>
        <dbReference type="Proteomes" id="UP000238836"/>
    </source>
</evidence>
<evidence type="ECO:0000256" key="4">
    <source>
        <dbReference type="ARBA" id="ARBA00023012"/>
    </source>
</evidence>
<evidence type="ECO:0000256" key="9">
    <source>
        <dbReference type="PIRNR" id="PIRNR006171"/>
    </source>
</evidence>
<keyword evidence="4 9" id="KW-0902">Two-component regulatory system</keyword>
<proteinExistence type="predicted"/>
<dbReference type="SUPFAM" id="SSF52172">
    <property type="entry name" value="CheY-like"/>
    <property type="match status" value="1"/>
</dbReference>
<dbReference type="CDD" id="cd19925">
    <property type="entry name" value="REC_citrate_TCS"/>
    <property type="match status" value="1"/>
</dbReference>
<dbReference type="SMART" id="SM00448">
    <property type="entry name" value="REC"/>
    <property type="match status" value="1"/>
</dbReference>
<comment type="subcellular location">
    <subcellularLocation>
        <location evidence="1 9">Cytoplasm</location>
    </subcellularLocation>
</comment>
<gene>
    <name evidence="12" type="ORF">CLV36_103164</name>
</gene>
<keyword evidence="5 9" id="KW-0805">Transcription regulation</keyword>
<comment type="caution">
    <text evidence="12">The sequence shown here is derived from an EMBL/GenBank/DDBJ whole genome shotgun (WGS) entry which is preliminary data.</text>
</comment>
<evidence type="ECO:0000256" key="1">
    <source>
        <dbReference type="ARBA" id="ARBA00004496"/>
    </source>
</evidence>
<dbReference type="Gene3D" id="3.40.50.2300">
    <property type="match status" value="1"/>
</dbReference>
<evidence type="ECO:0000256" key="5">
    <source>
        <dbReference type="ARBA" id="ARBA00023015"/>
    </source>
</evidence>
<accession>A0ABX5ER12</accession>
<dbReference type="InterPro" id="IPR011006">
    <property type="entry name" value="CheY-like_superfamily"/>
</dbReference>
<organism evidence="12 13">
    <name type="scientific">Laceyella sediminis</name>
    <dbReference type="NCBI Taxonomy" id="573074"/>
    <lineage>
        <taxon>Bacteria</taxon>
        <taxon>Bacillati</taxon>
        <taxon>Bacillota</taxon>
        <taxon>Bacilli</taxon>
        <taxon>Bacillales</taxon>
        <taxon>Thermoactinomycetaceae</taxon>
        <taxon>Laceyella</taxon>
    </lineage>
</organism>
<evidence type="ECO:0000256" key="3">
    <source>
        <dbReference type="ARBA" id="ARBA00022553"/>
    </source>
</evidence>
<dbReference type="Proteomes" id="UP000238836">
    <property type="component" value="Unassembled WGS sequence"/>
</dbReference>
<dbReference type="PIRSF" id="PIRSF006171">
    <property type="entry name" value="RR_citrat_malat"/>
    <property type="match status" value="1"/>
</dbReference>
<keyword evidence="8 9" id="KW-0804">Transcription</keyword>
<keyword evidence="7 9" id="KW-0010">Activator</keyword>
<keyword evidence="2 9" id="KW-0963">Cytoplasm</keyword>
<evidence type="ECO:0000259" key="11">
    <source>
        <dbReference type="PROSITE" id="PS50110"/>
    </source>
</evidence>
<dbReference type="EMBL" id="PVTZ01000003">
    <property type="protein sequence ID" value="PRZ15938.1"/>
    <property type="molecule type" value="Genomic_DNA"/>
</dbReference>
<feature type="modified residue" description="4-aspartylphosphate" evidence="10">
    <location>
        <position position="59"/>
    </location>
</feature>
<dbReference type="PANTHER" id="PTHR45526">
    <property type="entry name" value="TRANSCRIPTIONAL REGULATORY PROTEIN DPIA"/>
    <property type="match status" value="1"/>
</dbReference>
<protein>
    <recommendedName>
        <fullName evidence="9">Transcriptional regulatory protein</fullName>
    </recommendedName>
</protein>
<dbReference type="Pfam" id="PF20714">
    <property type="entry name" value="HTH_64"/>
    <property type="match status" value="1"/>
</dbReference>
<reference evidence="12 13" key="1">
    <citation type="submission" date="2018-03" db="EMBL/GenBank/DDBJ databases">
        <title>Genomic Encyclopedia of Archaeal and Bacterial Type Strains, Phase II (KMG-II): from individual species to whole genera.</title>
        <authorList>
            <person name="Goeker M."/>
        </authorList>
    </citation>
    <scope>NUCLEOTIDE SEQUENCE [LARGE SCALE GENOMIC DNA]</scope>
    <source>
        <strain evidence="12 13">RHA1</strain>
    </source>
</reference>